<dbReference type="EMBL" id="LN890655">
    <property type="protein sequence ID" value="CUS01953.2"/>
    <property type="molecule type" value="Genomic_DNA"/>
</dbReference>
<feature type="compositionally biased region" description="Basic and acidic residues" evidence="5">
    <location>
        <begin position="12"/>
        <end position="22"/>
    </location>
</feature>
<dbReference type="RefSeq" id="WP_197699824.1">
    <property type="nucleotide sequence ID" value="NZ_LN890655.1"/>
</dbReference>
<dbReference type="PANTHER" id="PTHR45625:SF4">
    <property type="entry name" value="PEPTIDYLPROLYL ISOMERASE DOMAIN AND WD REPEAT-CONTAINING PROTEIN 1"/>
    <property type="match status" value="1"/>
</dbReference>
<sequence length="249" mass="26863">MSKNQARTPSVSERRKQEELRRQKERQRNLMIGGIVVAVLAAIALLVYLRGRADEATTTETTTVTAGERPLAALEPAQRNNYFSEAPAMTIDTAKDYTAVIRMEDGGEMRLNLFDDEAPLAVNNFVFLANQGFYDGTTFHRVLVDFMAQGGDPTGTGGGGPGYAFADEVDTGRTFDGRGLLAMANPGVPDSNGSQFFITFAPADHLNGLHTIFGELVEGDETLSGLTLRDPASATEPGDVITEITIIEE</sequence>
<dbReference type="InterPro" id="IPR002130">
    <property type="entry name" value="Cyclophilin-type_PPIase_dom"/>
</dbReference>
<keyword evidence="6" id="KW-0812">Transmembrane</keyword>
<dbReference type="PRINTS" id="PR00153">
    <property type="entry name" value="CSAPPISMRASE"/>
</dbReference>
<dbReference type="GO" id="GO:0003755">
    <property type="term" value="F:peptidyl-prolyl cis-trans isomerase activity"/>
    <property type="evidence" value="ECO:0007669"/>
    <property type="project" value="UniProtKB-UniRule"/>
</dbReference>
<feature type="domain" description="PPIase cyclophilin-type" evidence="7">
    <location>
        <begin position="96"/>
        <end position="249"/>
    </location>
</feature>
<comment type="similarity">
    <text evidence="4">Belongs to the cyclophilin-type PPIase family.</text>
</comment>
<dbReference type="CDD" id="cd00317">
    <property type="entry name" value="cyclophilin"/>
    <property type="match status" value="1"/>
</dbReference>
<gene>
    <name evidence="8" type="ORF">CFX0092_A0072</name>
</gene>
<evidence type="ECO:0000256" key="6">
    <source>
        <dbReference type="SAM" id="Phobius"/>
    </source>
</evidence>
<evidence type="ECO:0000256" key="3">
    <source>
        <dbReference type="ARBA" id="ARBA00023235"/>
    </source>
</evidence>
<name>A0A170PDC7_9CHLR</name>
<evidence type="ECO:0000256" key="4">
    <source>
        <dbReference type="RuleBase" id="RU363019"/>
    </source>
</evidence>
<feature type="region of interest" description="Disordered" evidence="5">
    <location>
        <begin position="1"/>
        <end position="22"/>
    </location>
</feature>
<dbReference type="SUPFAM" id="SSF50891">
    <property type="entry name" value="Cyclophilin-like"/>
    <property type="match status" value="1"/>
</dbReference>
<keyword evidence="3 4" id="KW-0413">Isomerase</keyword>
<comment type="catalytic activity">
    <reaction evidence="4">
        <text>[protein]-peptidylproline (omega=180) = [protein]-peptidylproline (omega=0)</text>
        <dbReference type="Rhea" id="RHEA:16237"/>
        <dbReference type="Rhea" id="RHEA-COMP:10747"/>
        <dbReference type="Rhea" id="RHEA-COMP:10748"/>
        <dbReference type="ChEBI" id="CHEBI:83833"/>
        <dbReference type="ChEBI" id="CHEBI:83834"/>
        <dbReference type="EC" id="5.2.1.8"/>
    </reaction>
</comment>
<organism evidence="8 9">
    <name type="scientific">Candidatus Promineifilum breve</name>
    <dbReference type="NCBI Taxonomy" id="1806508"/>
    <lineage>
        <taxon>Bacteria</taxon>
        <taxon>Bacillati</taxon>
        <taxon>Chloroflexota</taxon>
        <taxon>Ardenticatenia</taxon>
        <taxon>Candidatus Promineifilales</taxon>
        <taxon>Candidatus Promineifilaceae</taxon>
        <taxon>Candidatus Promineifilum</taxon>
    </lineage>
</organism>
<dbReference type="GO" id="GO:0006457">
    <property type="term" value="P:protein folding"/>
    <property type="evidence" value="ECO:0007669"/>
    <property type="project" value="InterPro"/>
</dbReference>
<evidence type="ECO:0000256" key="2">
    <source>
        <dbReference type="ARBA" id="ARBA00023110"/>
    </source>
</evidence>
<dbReference type="InterPro" id="IPR029000">
    <property type="entry name" value="Cyclophilin-like_dom_sf"/>
</dbReference>
<dbReference type="KEGG" id="pbf:CFX0092_A0072"/>
<dbReference type="AlphaFoldDB" id="A0A170PDC7"/>
<evidence type="ECO:0000313" key="8">
    <source>
        <dbReference type="EMBL" id="CUS01953.2"/>
    </source>
</evidence>
<feature type="transmembrane region" description="Helical" evidence="6">
    <location>
        <begin position="30"/>
        <end position="49"/>
    </location>
</feature>
<dbReference type="PROSITE" id="PS50072">
    <property type="entry name" value="CSA_PPIASE_2"/>
    <property type="match status" value="1"/>
</dbReference>
<keyword evidence="6" id="KW-1133">Transmembrane helix</keyword>
<dbReference type="PROSITE" id="PS00170">
    <property type="entry name" value="CSA_PPIASE_1"/>
    <property type="match status" value="1"/>
</dbReference>
<accession>A0A170PDC7</accession>
<keyword evidence="6" id="KW-0472">Membrane</keyword>
<evidence type="ECO:0000256" key="5">
    <source>
        <dbReference type="SAM" id="MobiDB-lite"/>
    </source>
</evidence>
<dbReference type="EC" id="5.2.1.8" evidence="4"/>
<protein>
    <recommendedName>
        <fullName evidence="4">Peptidyl-prolyl cis-trans isomerase</fullName>
        <shortName evidence="4">PPIase</shortName>
        <ecNumber evidence="4">5.2.1.8</ecNumber>
    </recommendedName>
</protein>
<keyword evidence="9" id="KW-1185">Reference proteome</keyword>
<dbReference type="Pfam" id="PF00160">
    <property type="entry name" value="Pro_isomerase"/>
    <property type="match status" value="1"/>
</dbReference>
<dbReference type="Proteomes" id="UP000215027">
    <property type="component" value="Chromosome I"/>
</dbReference>
<keyword evidence="2 4" id="KW-0697">Rotamase</keyword>
<reference evidence="8" key="1">
    <citation type="submission" date="2016-01" db="EMBL/GenBank/DDBJ databases">
        <authorList>
            <person name="Mcilroy J.S."/>
            <person name="Karst M S."/>
            <person name="Albertsen M."/>
        </authorList>
    </citation>
    <scope>NUCLEOTIDE SEQUENCE</scope>
    <source>
        <strain evidence="8">Cfx-K</strain>
    </source>
</reference>
<dbReference type="Gene3D" id="2.40.100.10">
    <property type="entry name" value="Cyclophilin-like"/>
    <property type="match status" value="1"/>
</dbReference>
<evidence type="ECO:0000256" key="1">
    <source>
        <dbReference type="ARBA" id="ARBA00002388"/>
    </source>
</evidence>
<dbReference type="PANTHER" id="PTHR45625">
    <property type="entry name" value="PEPTIDYL-PROLYL CIS-TRANS ISOMERASE-RELATED"/>
    <property type="match status" value="1"/>
</dbReference>
<dbReference type="InterPro" id="IPR020892">
    <property type="entry name" value="Cyclophilin-type_PPIase_CS"/>
</dbReference>
<proteinExistence type="inferred from homology"/>
<dbReference type="InterPro" id="IPR044666">
    <property type="entry name" value="Cyclophilin_A-like"/>
</dbReference>
<evidence type="ECO:0000259" key="7">
    <source>
        <dbReference type="PROSITE" id="PS50072"/>
    </source>
</evidence>
<evidence type="ECO:0000313" key="9">
    <source>
        <dbReference type="Proteomes" id="UP000215027"/>
    </source>
</evidence>
<feature type="compositionally biased region" description="Polar residues" evidence="5">
    <location>
        <begin position="1"/>
        <end position="11"/>
    </location>
</feature>
<comment type="function">
    <text evidence="1 4">PPIases accelerate the folding of proteins. It catalyzes the cis-trans isomerization of proline imidic peptide bonds in oligopeptides.</text>
</comment>